<evidence type="ECO:0000256" key="1">
    <source>
        <dbReference type="PIRNR" id="PIRNR006386"/>
    </source>
</evidence>
<comment type="similarity">
    <text evidence="1">Belongs to the GST superfamily. NadH family.</text>
</comment>
<dbReference type="PIRSF" id="PIRSF006386">
    <property type="entry name" value="HCCAis_GSTk"/>
    <property type="match status" value="1"/>
</dbReference>
<dbReference type="CDD" id="cd03022">
    <property type="entry name" value="DsbA_HCCA_Iso"/>
    <property type="match status" value="1"/>
</dbReference>
<dbReference type="Gene3D" id="3.40.30.10">
    <property type="entry name" value="Glutaredoxin"/>
    <property type="match status" value="1"/>
</dbReference>
<feature type="domain" description="DSBA-like thioredoxin" evidence="3">
    <location>
        <begin position="4"/>
        <end position="187"/>
    </location>
</feature>
<dbReference type="GO" id="GO:0006749">
    <property type="term" value="P:glutathione metabolic process"/>
    <property type="evidence" value="ECO:0007669"/>
    <property type="project" value="TreeGrafter"/>
</dbReference>
<keyword evidence="1 4" id="KW-0413">Isomerase</keyword>
<dbReference type="InterPro" id="IPR044087">
    <property type="entry name" value="NahD-like"/>
</dbReference>
<dbReference type="RefSeq" id="WP_275565339.1">
    <property type="nucleotide sequence ID" value="NZ_JARGYC010000001.1"/>
</dbReference>
<dbReference type="AlphaFoldDB" id="A0AAE3NJW8"/>
<dbReference type="EC" id="5.99.1.4" evidence="1"/>
<dbReference type="GO" id="GO:0018845">
    <property type="term" value="F:2-hydroxychromene-2-carboxylate isomerase activity"/>
    <property type="evidence" value="ECO:0007669"/>
    <property type="project" value="UniProtKB-UniRule"/>
</dbReference>
<comment type="caution">
    <text evidence="4">The sequence shown here is derived from an EMBL/GenBank/DDBJ whole genome shotgun (WGS) entry which is preliminary data.</text>
</comment>
<dbReference type="Pfam" id="PF01323">
    <property type="entry name" value="DSBA"/>
    <property type="match status" value="1"/>
</dbReference>
<dbReference type="InterPro" id="IPR051924">
    <property type="entry name" value="GST_Kappa/NadH"/>
</dbReference>
<evidence type="ECO:0000313" key="4">
    <source>
        <dbReference type="EMBL" id="MDF0599193.1"/>
    </source>
</evidence>
<dbReference type="Proteomes" id="UP001220964">
    <property type="component" value="Unassembled WGS sequence"/>
</dbReference>
<dbReference type="PANTHER" id="PTHR42943:SF2">
    <property type="entry name" value="GLUTATHIONE S-TRANSFERASE KAPPA 1"/>
    <property type="match status" value="1"/>
</dbReference>
<dbReference type="GO" id="GO:1901170">
    <property type="term" value="P:naphthalene catabolic process"/>
    <property type="evidence" value="ECO:0007669"/>
    <property type="project" value="InterPro"/>
</dbReference>
<dbReference type="PANTHER" id="PTHR42943">
    <property type="entry name" value="GLUTATHIONE S-TRANSFERASE KAPPA"/>
    <property type="match status" value="1"/>
</dbReference>
<sequence length="200" mass="21886">MTPIEFWYSIGSTYSYLTVMRLGAVARAEGLDVTWRPFNVRAIMVAQNNIPFRDKPVKAAYMWRDIERRAAKYGLPVQVPAPYPLAGLEIANRVALVGMEEGWGVSYTVETYRRWFQHGQPAGSEPNLSESVAAAGQDPERVLEAAMADRTGAALAKETATGEGLGVFGSPTFVVGGEVFWGDDRLDDAIAWARAGRLDA</sequence>
<organism evidence="4 5">
    <name type="scientific">Psychromarinibacter sediminicola</name>
    <dbReference type="NCBI Taxonomy" id="3033385"/>
    <lineage>
        <taxon>Bacteria</taxon>
        <taxon>Pseudomonadati</taxon>
        <taxon>Pseudomonadota</taxon>
        <taxon>Alphaproteobacteria</taxon>
        <taxon>Rhodobacterales</taxon>
        <taxon>Paracoccaceae</taxon>
        <taxon>Psychromarinibacter</taxon>
    </lineage>
</organism>
<dbReference type="SUPFAM" id="SSF52833">
    <property type="entry name" value="Thioredoxin-like"/>
    <property type="match status" value="1"/>
</dbReference>
<dbReference type="GO" id="GO:0004602">
    <property type="term" value="F:glutathione peroxidase activity"/>
    <property type="evidence" value="ECO:0007669"/>
    <property type="project" value="TreeGrafter"/>
</dbReference>
<protein>
    <recommendedName>
        <fullName evidence="1">2-hydroxychromene-2-carboxylate isomerase</fullName>
        <ecNumber evidence="1">5.99.1.4</ecNumber>
    </recommendedName>
</protein>
<gene>
    <name evidence="4" type="ORF">P1J78_00480</name>
</gene>
<evidence type="ECO:0000313" key="5">
    <source>
        <dbReference type="Proteomes" id="UP001220964"/>
    </source>
</evidence>
<dbReference type="GO" id="GO:0004364">
    <property type="term" value="F:glutathione transferase activity"/>
    <property type="evidence" value="ECO:0007669"/>
    <property type="project" value="TreeGrafter"/>
</dbReference>
<reference evidence="4" key="1">
    <citation type="submission" date="2023-03" db="EMBL/GenBank/DDBJ databases">
        <title>Multiphase analysis and comparison of six strains from genera Psychromarinibacter, Lutimaribacter, and Maritimibacter, including a novel species: Psychromarinibacter sediminicola sp. nov.</title>
        <authorList>
            <person name="Wang Y.-H."/>
            <person name="Ye M.-Q."/>
            <person name="Du Z.-J."/>
        </authorList>
    </citation>
    <scope>NUCLEOTIDE SEQUENCE</scope>
    <source>
        <strain evidence="4">C21-152</strain>
    </source>
</reference>
<keyword evidence="5" id="KW-1185">Reference proteome</keyword>
<proteinExistence type="inferred from homology"/>
<evidence type="ECO:0000259" key="3">
    <source>
        <dbReference type="Pfam" id="PF01323"/>
    </source>
</evidence>
<dbReference type="InterPro" id="IPR001853">
    <property type="entry name" value="DSBA-like_thioredoxin_dom"/>
</dbReference>
<dbReference type="InterPro" id="IPR036249">
    <property type="entry name" value="Thioredoxin-like_sf"/>
</dbReference>
<accession>A0AAE3NJW8</accession>
<name>A0AAE3NJW8_9RHOB</name>
<dbReference type="EMBL" id="JARGYC010000001">
    <property type="protein sequence ID" value="MDF0599193.1"/>
    <property type="molecule type" value="Genomic_DNA"/>
</dbReference>
<feature type="active site" description="Nucleophile" evidence="2">
    <location>
        <position position="12"/>
    </location>
</feature>
<evidence type="ECO:0000256" key="2">
    <source>
        <dbReference type="PIRSR" id="PIRSR006386-1"/>
    </source>
</evidence>
<dbReference type="InterPro" id="IPR014440">
    <property type="entry name" value="HCCAis_GSTk"/>
</dbReference>
<comment type="catalytic activity">
    <reaction evidence="1">
        <text>2-hydroxychromene-2-carboxylate = (3E)-4-(2-hydroxyphenyl)-2-oxobut-3-enoate</text>
        <dbReference type="Rhea" id="RHEA:27401"/>
        <dbReference type="ChEBI" id="CHEBI:59350"/>
        <dbReference type="ChEBI" id="CHEBI:59353"/>
        <dbReference type="EC" id="5.99.1.4"/>
    </reaction>
</comment>